<reference evidence="1 2" key="1">
    <citation type="submission" date="2019-10" db="EMBL/GenBank/DDBJ databases">
        <authorList>
            <person name="Palmer J.M."/>
        </authorList>
    </citation>
    <scope>NUCLEOTIDE SEQUENCE [LARGE SCALE GENOMIC DNA]</scope>
    <source>
        <strain evidence="1 2">TWF506</strain>
    </source>
</reference>
<dbReference type="AlphaFoldDB" id="A0AAN8NEJ5"/>
<accession>A0AAN8NEJ5</accession>
<gene>
    <name evidence="1" type="ORF">TWF506_008449</name>
</gene>
<organism evidence="1 2">
    <name type="scientific">Arthrobotrys conoides</name>
    <dbReference type="NCBI Taxonomy" id="74498"/>
    <lineage>
        <taxon>Eukaryota</taxon>
        <taxon>Fungi</taxon>
        <taxon>Dikarya</taxon>
        <taxon>Ascomycota</taxon>
        <taxon>Pezizomycotina</taxon>
        <taxon>Orbiliomycetes</taxon>
        <taxon>Orbiliales</taxon>
        <taxon>Orbiliaceae</taxon>
        <taxon>Arthrobotrys</taxon>
    </lineage>
</organism>
<sequence length="113" mass="12483">MQLVLDTVQGLANWLTFSYRCNASPFSGAGSRYSFLGGSVRQQSFLFFSSAAFSRGISSISRRKGGPEERGRRGEEVSFLVWLKPAAFWNMHACRLVKVPISDCLKADTPAIT</sequence>
<evidence type="ECO:0000313" key="2">
    <source>
        <dbReference type="Proteomes" id="UP001307849"/>
    </source>
</evidence>
<keyword evidence="2" id="KW-1185">Reference proteome</keyword>
<protein>
    <submittedName>
        <fullName evidence="1">Uncharacterized protein</fullName>
    </submittedName>
</protein>
<comment type="caution">
    <text evidence="1">The sequence shown here is derived from an EMBL/GenBank/DDBJ whole genome shotgun (WGS) entry which is preliminary data.</text>
</comment>
<dbReference type="Proteomes" id="UP001307849">
    <property type="component" value="Unassembled WGS sequence"/>
</dbReference>
<proteinExistence type="predicted"/>
<name>A0AAN8NEJ5_9PEZI</name>
<evidence type="ECO:0000313" key="1">
    <source>
        <dbReference type="EMBL" id="KAK6514021.1"/>
    </source>
</evidence>
<dbReference type="EMBL" id="JAVHJM010000005">
    <property type="protein sequence ID" value="KAK6514021.1"/>
    <property type="molecule type" value="Genomic_DNA"/>
</dbReference>